<evidence type="ECO:0008006" key="4">
    <source>
        <dbReference type="Google" id="ProtNLM"/>
    </source>
</evidence>
<proteinExistence type="predicted"/>
<feature type="signal peptide" evidence="2">
    <location>
        <begin position="1"/>
        <end position="20"/>
    </location>
</feature>
<evidence type="ECO:0000256" key="1">
    <source>
        <dbReference type="SAM" id="MobiDB-lite"/>
    </source>
</evidence>
<dbReference type="EMBL" id="GISG01062179">
    <property type="protein sequence ID" value="MBA4627448.1"/>
    <property type="molecule type" value="Transcribed_RNA"/>
</dbReference>
<organism evidence="3">
    <name type="scientific">Opuntia streptacantha</name>
    <name type="common">Prickly pear cactus</name>
    <name type="synonym">Opuntia cardona</name>
    <dbReference type="NCBI Taxonomy" id="393608"/>
    <lineage>
        <taxon>Eukaryota</taxon>
        <taxon>Viridiplantae</taxon>
        <taxon>Streptophyta</taxon>
        <taxon>Embryophyta</taxon>
        <taxon>Tracheophyta</taxon>
        <taxon>Spermatophyta</taxon>
        <taxon>Magnoliopsida</taxon>
        <taxon>eudicotyledons</taxon>
        <taxon>Gunneridae</taxon>
        <taxon>Pentapetalae</taxon>
        <taxon>Caryophyllales</taxon>
        <taxon>Cactineae</taxon>
        <taxon>Cactaceae</taxon>
        <taxon>Opuntioideae</taxon>
        <taxon>Opuntia</taxon>
    </lineage>
</organism>
<feature type="region of interest" description="Disordered" evidence="1">
    <location>
        <begin position="49"/>
        <end position="73"/>
    </location>
</feature>
<evidence type="ECO:0000256" key="2">
    <source>
        <dbReference type="SAM" id="SignalP"/>
    </source>
</evidence>
<evidence type="ECO:0000313" key="3">
    <source>
        <dbReference type="EMBL" id="MBA4627448.1"/>
    </source>
</evidence>
<reference evidence="3" key="1">
    <citation type="journal article" date="2013" name="J. Plant Res.">
        <title>Effect of fungi and light on seed germination of three Opuntia species from semiarid lands of central Mexico.</title>
        <authorList>
            <person name="Delgado-Sanchez P."/>
            <person name="Jimenez-Bremont J.F."/>
            <person name="Guerrero-Gonzalez Mde L."/>
            <person name="Flores J."/>
        </authorList>
    </citation>
    <scope>NUCLEOTIDE SEQUENCE</scope>
    <source>
        <tissue evidence="3">Cladode</tissue>
    </source>
</reference>
<protein>
    <recommendedName>
        <fullName evidence="4">Secreted protein</fullName>
    </recommendedName>
</protein>
<feature type="compositionally biased region" description="Polar residues" evidence="1">
    <location>
        <begin position="49"/>
        <end position="66"/>
    </location>
</feature>
<accession>A0A7C9D1E2</accession>
<reference evidence="3" key="2">
    <citation type="submission" date="2020-07" db="EMBL/GenBank/DDBJ databases">
        <authorList>
            <person name="Vera ALvarez R."/>
            <person name="Arias-Moreno D.M."/>
            <person name="Jimenez-Jacinto V."/>
            <person name="Jimenez-Bremont J.F."/>
            <person name="Swaminathan K."/>
            <person name="Moose S.P."/>
            <person name="Guerrero-Gonzalez M.L."/>
            <person name="Marino-Ramirez L."/>
            <person name="Landsman D."/>
            <person name="Rodriguez-Kessler M."/>
            <person name="Delgado-Sanchez P."/>
        </authorList>
    </citation>
    <scope>NUCLEOTIDE SEQUENCE</scope>
    <source>
        <tissue evidence="3">Cladode</tissue>
    </source>
</reference>
<feature type="chain" id="PRO_5028168999" description="Secreted protein" evidence="2">
    <location>
        <begin position="21"/>
        <end position="110"/>
    </location>
</feature>
<dbReference type="AlphaFoldDB" id="A0A7C9D1E2"/>
<keyword evidence="2" id="KW-0732">Signal</keyword>
<name>A0A7C9D1E2_OPUST</name>
<sequence length="110" mass="11593">MALVSFTAFSLMFFTKTAVAMLSGYRDTTYVMPRGPLLLLSSTCTASKESESTSLTDHSTPESTEPFTEGGSDLRAAKGSGFLVAVTAETGSVTSLRTNPIPPLAKPPRV</sequence>